<dbReference type="Pfam" id="PF04893">
    <property type="entry name" value="Yip1"/>
    <property type="match status" value="1"/>
</dbReference>
<comment type="subcellular location">
    <subcellularLocation>
        <location evidence="1">Membrane</location>
        <topology evidence="1">Multi-pass membrane protein</topology>
    </subcellularLocation>
</comment>
<feature type="transmembrane region" description="Helical" evidence="5">
    <location>
        <begin position="177"/>
        <end position="198"/>
    </location>
</feature>
<evidence type="ECO:0000256" key="5">
    <source>
        <dbReference type="SAM" id="Phobius"/>
    </source>
</evidence>
<name>A0A4R1BFP6_9ACTN</name>
<feature type="transmembrane region" description="Helical" evidence="5">
    <location>
        <begin position="134"/>
        <end position="157"/>
    </location>
</feature>
<keyword evidence="3 5" id="KW-1133">Transmembrane helix</keyword>
<protein>
    <recommendedName>
        <fullName evidence="6">Yip1 domain-containing protein</fullName>
    </recommendedName>
</protein>
<dbReference type="GO" id="GO:0016020">
    <property type="term" value="C:membrane"/>
    <property type="evidence" value="ECO:0007669"/>
    <property type="project" value="UniProtKB-SubCell"/>
</dbReference>
<dbReference type="AlphaFoldDB" id="A0A4R1BFP6"/>
<organism evidence="7 8">
    <name type="scientific">Rubrobacter taiwanensis</name>
    <dbReference type="NCBI Taxonomy" id="185139"/>
    <lineage>
        <taxon>Bacteria</taxon>
        <taxon>Bacillati</taxon>
        <taxon>Actinomycetota</taxon>
        <taxon>Rubrobacteria</taxon>
        <taxon>Rubrobacterales</taxon>
        <taxon>Rubrobacteraceae</taxon>
        <taxon>Rubrobacter</taxon>
    </lineage>
</organism>
<proteinExistence type="predicted"/>
<accession>A0A4R1BFP6</accession>
<evidence type="ECO:0000256" key="2">
    <source>
        <dbReference type="ARBA" id="ARBA00022692"/>
    </source>
</evidence>
<feature type="domain" description="Yip1" evidence="6">
    <location>
        <begin position="26"/>
        <end position="194"/>
    </location>
</feature>
<evidence type="ECO:0000256" key="3">
    <source>
        <dbReference type="ARBA" id="ARBA00022989"/>
    </source>
</evidence>
<sequence>MEAGAQRSSNEFDLSVPLRSFLTTAWKVMTKPNAFFRGVGRDSDIRAPFTFGLACVLVYFLLSAATGVPVLDGAVTQAIGFGDLPTIAAVLFFAVILAPLFVAVLLCIAAGFYHILVAIVLRSRNVGFEVTFRIYAYSTAVLLLSWIPVVGYLAYAYGYYLIFAGVRRLHSASRTQAAIVALLPAAAWLLILFLAGSFR</sequence>
<dbReference type="RefSeq" id="WP_132692036.1">
    <property type="nucleotide sequence ID" value="NZ_SKBU01000020.1"/>
</dbReference>
<evidence type="ECO:0000256" key="1">
    <source>
        <dbReference type="ARBA" id="ARBA00004141"/>
    </source>
</evidence>
<keyword evidence="4 5" id="KW-0472">Membrane</keyword>
<dbReference type="EMBL" id="SKBU01000020">
    <property type="protein sequence ID" value="TCJ15868.1"/>
    <property type="molecule type" value="Genomic_DNA"/>
</dbReference>
<evidence type="ECO:0000313" key="7">
    <source>
        <dbReference type="EMBL" id="TCJ15868.1"/>
    </source>
</evidence>
<feature type="transmembrane region" description="Helical" evidence="5">
    <location>
        <begin position="47"/>
        <end position="67"/>
    </location>
</feature>
<reference evidence="7 8" key="1">
    <citation type="submission" date="2019-03" db="EMBL/GenBank/DDBJ databases">
        <title>Whole genome sequence of a novel Rubrobacter taiwanensis strain, isolated from Yellowstone National Park.</title>
        <authorList>
            <person name="Freed S."/>
            <person name="Ramaley R.F."/>
            <person name="Kyndt J.A."/>
        </authorList>
    </citation>
    <scope>NUCLEOTIDE SEQUENCE [LARGE SCALE GENOMIC DNA]</scope>
    <source>
        <strain evidence="7 8">Yellowstone</strain>
    </source>
</reference>
<comment type="caution">
    <text evidence="7">The sequence shown here is derived from an EMBL/GenBank/DDBJ whole genome shotgun (WGS) entry which is preliminary data.</text>
</comment>
<dbReference type="InterPro" id="IPR006977">
    <property type="entry name" value="Yip1_dom"/>
</dbReference>
<evidence type="ECO:0000313" key="8">
    <source>
        <dbReference type="Proteomes" id="UP000295244"/>
    </source>
</evidence>
<feature type="transmembrane region" description="Helical" evidence="5">
    <location>
        <begin position="87"/>
        <end position="113"/>
    </location>
</feature>
<dbReference type="OrthoDB" id="5469864at2"/>
<evidence type="ECO:0000259" key="6">
    <source>
        <dbReference type="Pfam" id="PF04893"/>
    </source>
</evidence>
<evidence type="ECO:0000256" key="4">
    <source>
        <dbReference type="ARBA" id="ARBA00023136"/>
    </source>
</evidence>
<gene>
    <name evidence="7" type="ORF">E0L93_11450</name>
</gene>
<keyword evidence="2 5" id="KW-0812">Transmembrane</keyword>
<dbReference type="Proteomes" id="UP000295244">
    <property type="component" value="Unassembled WGS sequence"/>
</dbReference>
<keyword evidence="8" id="KW-1185">Reference proteome</keyword>